<proteinExistence type="predicted"/>
<protein>
    <submittedName>
        <fullName evidence="2">Uncharacterized protein</fullName>
    </submittedName>
</protein>
<comment type="caution">
    <text evidence="2">The sequence shown here is derived from an EMBL/GenBank/DDBJ whole genome shotgun (WGS) entry which is preliminary data.</text>
</comment>
<feature type="transmembrane region" description="Helical" evidence="1">
    <location>
        <begin position="6"/>
        <end position="27"/>
    </location>
</feature>
<organism evidence="2 3">
    <name type="scientific">Curtobacterium luteum</name>
    <dbReference type="NCBI Taxonomy" id="33881"/>
    <lineage>
        <taxon>Bacteria</taxon>
        <taxon>Bacillati</taxon>
        <taxon>Actinomycetota</taxon>
        <taxon>Actinomycetes</taxon>
        <taxon>Micrococcales</taxon>
        <taxon>Microbacteriaceae</taxon>
        <taxon>Curtobacterium</taxon>
    </lineage>
</organism>
<keyword evidence="1" id="KW-0812">Transmembrane</keyword>
<sequence>MDVGWTSAAVAVIGAVVAVASLVVTVVEGVQQEAEGDTS</sequence>
<dbReference type="EMBL" id="JAFBCG010000001">
    <property type="protein sequence ID" value="MBM7803683.1"/>
    <property type="molecule type" value="Genomic_DNA"/>
</dbReference>
<evidence type="ECO:0000313" key="2">
    <source>
        <dbReference type="EMBL" id="MBM7803683.1"/>
    </source>
</evidence>
<name>A0ABS2RXD0_9MICO</name>
<keyword evidence="3" id="KW-1185">Reference proteome</keyword>
<accession>A0ABS2RXD0</accession>
<keyword evidence="1" id="KW-1133">Transmembrane helix</keyword>
<reference evidence="2 3" key="1">
    <citation type="submission" date="2021-01" db="EMBL/GenBank/DDBJ databases">
        <title>Sequencing the genomes of 1000 actinobacteria strains.</title>
        <authorList>
            <person name="Klenk H.-P."/>
        </authorList>
    </citation>
    <scope>NUCLEOTIDE SEQUENCE [LARGE SCALE GENOMIC DNA]</scope>
    <source>
        <strain evidence="2 3">DSM 20542</strain>
    </source>
</reference>
<gene>
    <name evidence="2" type="ORF">JOE58_002934</name>
</gene>
<evidence type="ECO:0000313" key="3">
    <source>
        <dbReference type="Proteomes" id="UP000746584"/>
    </source>
</evidence>
<dbReference type="Proteomes" id="UP000746584">
    <property type="component" value="Unassembled WGS sequence"/>
</dbReference>
<evidence type="ECO:0000256" key="1">
    <source>
        <dbReference type="SAM" id="Phobius"/>
    </source>
</evidence>
<keyword evidence="1" id="KW-0472">Membrane</keyword>